<keyword evidence="1" id="KW-0175">Coiled coil</keyword>
<reference evidence="3 4" key="1">
    <citation type="submission" date="2024-04" db="EMBL/GenBank/DDBJ databases">
        <title>Marinobacter sp. SBY-1.</title>
        <authorList>
            <person name="Pan C."/>
        </authorList>
    </citation>
    <scope>NUCLEOTIDE SEQUENCE [LARGE SCALE GENOMIC DNA]</scope>
    <source>
        <strain evidence="3 4">SBY-1</strain>
    </source>
</reference>
<proteinExistence type="predicted"/>
<name>A0ABZ3E836_9GAMM</name>
<dbReference type="RefSeq" id="WP_342632540.1">
    <property type="nucleotide sequence ID" value="NZ_CP152380.1"/>
</dbReference>
<dbReference type="EMBL" id="CP152380">
    <property type="protein sequence ID" value="XAF55856.1"/>
    <property type="molecule type" value="Genomic_DNA"/>
</dbReference>
<keyword evidence="3" id="KW-0547">Nucleotide-binding</keyword>
<evidence type="ECO:0000313" key="3">
    <source>
        <dbReference type="EMBL" id="XAF55856.1"/>
    </source>
</evidence>
<dbReference type="GO" id="GO:0005524">
    <property type="term" value="F:ATP binding"/>
    <property type="evidence" value="ECO:0007669"/>
    <property type="project" value="UniProtKB-KW"/>
</dbReference>
<dbReference type="Pfam" id="PF12128">
    <property type="entry name" value="DUF3584"/>
    <property type="match status" value="1"/>
</dbReference>
<dbReference type="InterPro" id="IPR021979">
    <property type="entry name" value="DUF3584"/>
</dbReference>
<gene>
    <name evidence="3" type="ORF">AAGT77_09755</name>
</gene>
<feature type="coiled-coil region" evidence="1">
    <location>
        <begin position="267"/>
        <end position="408"/>
    </location>
</feature>
<accession>A0ABZ3E836</accession>
<protein>
    <submittedName>
        <fullName evidence="3">ATP-binding protein</fullName>
    </submittedName>
</protein>
<dbReference type="Proteomes" id="UP001445268">
    <property type="component" value="Chromosome"/>
</dbReference>
<evidence type="ECO:0000313" key="4">
    <source>
        <dbReference type="Proteomes" id="UP001445268"/>
    </source>
</evidence>
<keyword evidence="3" id="KW-0067">ATP-binding</keyword>
<evidence type="ECO:0000256" key="1">
    <source>
        <dbReference type="SAM" id="Coils"/>
    </source>
</evidence>
<evidence type="ECO:0000256" key="2">
    <source>
        <dbReference type="SAM" id="MobiDB-lite"/>
    </source>
</evidence>
<feature type="region of interest" description="Disordered" evidence="2">
    <location>
        <begin position="808"/>
        <end position="827"/>
    </location>
</feature>
<organism evidence="3 4">
    <name type="scientific">Marinobacter alkaliphilus</name>
    <dbReference type="NCBI Taxonomy" id="254719"/>
    <lineage>
        <taxon>Bacteria</taxon>
        <taxon>Pseudomonadati</taxon>
        <taxon>Pseudomonadota</taxon>
        <taxon>Gammaproteobacteria</taxon>
        <taxon>Pseudomonadales</taxon>
        <taxon>Marinobacteraceae</taxon>
        <taxon>Marinobacter</taxon>
    </lineage>
</organism>
<keyword evidence="4" id="KW-1185">Reference proteome</keyword>
<sequence>MAGKTVRVPCRERTHLSGDNGAGKTSILSLIPIFYGEEPERLVSKAGSKSSFLEFYLSSPQSMIIFEYSQAEGFCCVVLYRHRSNKVCYRFIKGAADDTIFSESISERLREGASAQEAIDLLKESDVRVSRQILTIQDYRAIIQQDPELIRRKGADSRVLRAEAMEFGLGGPETKMRFIHKLAHVVLNKNNLMGNFKTMICETMFQDVHLNTAPVSFDADNLISEINSLKAFSQETDRIRRCLVDDQKRLALRDEALQVKLDLIATMNIERDRLDAKRQELGRLKESIENLEAEFNKARSERYRLIEQARIRKESIDGQLNRLHEKDSEYREEDLPGKAAALKTLPDIKKQLAELRTLLEKVTEKVDQFRREYEAEVNRISKDHDRQLDSLRKQYLDKEREILTSESRMNNEITSLGKKQTEETLKYVNDRQARETELNSRKAVLESKIENAGYLAEEQAQIDEATTNVDQAFEDYQEADAALGESFKEEIKSKSDYDACLEKESGAKRILNSRIGERDELMARLNPEPGTWLSELREIDPEWGSTLGKIVRPELLMRKDLAPSFDPNLKQWRVFGWTLDFGAIELPEVAEGESKIKERIDRSNASVTMATRTHEDAKKATVKAASAHAEKSKAVDDARVKLSQKHNVLETRKGHLKNLKRELLKNVEIRKLECKEELKKVSGDLDKYRTDTADGKEEIKGRYLEDEMELRSSWQGTIQDLNDEKGKIEDRINTAIEDHDKTLEKMSELFVQACSEHGVDPDYVSRLHKDIEELVSREEAIEQSKERVVEYELWLRNEWSRLSDLNEQHSSAKAEHNELKTDDHQKQKAFDDENQVRLNKRKALAKEVSELDKKISDAQTIVDRFSDEPFGLEGRVSEIGSLTQTLSNQLAELAKLKKQVFQSFRSAQAVIQNYTGTQIHKTWEEIIEHRNAMLATPENMDAEEMAIRHVEALRTLIESNIPQLESAAREHFFNESGKLVAYFEGLQNLTRKVKSVASILDKNINTDQQIESLEDIRIVLTPKVQDDKSWGPLKDFSMTWKDWSSLNHRHLPNDEIIRLFRLVQDTLKEAKLGTDIKTMVDVHIAMKEGGRDTVIRSEVDFEDSSSKGLSYLAIMVIFMGMTRFLCPDDRVRITWPVDELATLSNNNIPKLADMLEKNNLTMMSACPDLSQALSRFFENKMGVLPGRVVQYTEDEAIKMSQERRNQLKSKLAFTEEASDVV</sequence>
<feature type="coiled-coil region" evidence="1">
    <location>
        <begin position="455"/>
        <end position="482"/>
    </location>
</feature>